<dbReference type="EMBL" id="LAZR01025660">
    <property type="protein sequence ID" value="KKL71206.1"/>
    <property type="molecule type" value="Genomic_DNA"/>
</dbReference>
<reference evidence="1" key="1">
    <citation type="journal article" date="2015" name="Nature">
        <title>Complex archaea that bridge the gap between prokaryotes and eukaryotes.</title>
        <authorList>
            <person name="Spang A."/>
            <person name="Saw J.H."/>
            <person name="Jorgensen S.L."/>
            <person name="Zaremba-Niedzwiedzka K."/>
            <person name="Martijn J."/>
            <person name="Lind A.E."/>
            <person name="van Eijk R."/>
            <person name="Schleper C."/>
            <person name="Guy L."/>
            <person name="Ettema T.J."/>
        </authorList>
    </citation>
    <scope>NUCLEOTIDE SEQUENCE</scope>
</reference>
<protein>
    <submittedName>
        <fullName evidence="1">Uncharacterized protein</fullName>
    </submittedName>
</protein>
<evidence type="ECO:0000313" key="1">
    <source>
        <dbReference type="EMBL" id="KKL71206.1"/>
    </source>
</evidence>
<accession>A0A0F9EY76</accession>
<comment type="caution">
    <text evidence="1">The sequence shown here is derived from an EMBL/GenBank/DDBJ whole genome shotgun (WGS) entry which is preliminary data.</text>
</comment>
<name>A0A0F9EY76_9ZZZZ</name>
<organism evidence="1">
    <name type="scientific">marine sediment metagenome</name>
    <dbReference type="NCBI Taxonomy" id="412755"/>
    <lineage>
        <taxon>unclassified sequences</taxon>
        <taxon>metagenomes</taxon>
        <taxon>ecological metagenomes</taxon>
    </lineage>
</organism>
<sequence>MKYKITISPTEVTDPGSLQFLSRITDDYQAEYIDTDENGNEVHELEVTDEYADWVEQQLDTSDGIISYQEVKE</sequence>
<dbReference type="AlphaFoldDB" id="A0A0F9EY76"/>
<gene>
    <name evidence="1" type="ORF">LCGC14_2097240</name>
</gene>
<proteinExistence type="predicted"/>